<keyword evidence="3 4" id="KW-0663">Pyridoxal phosphate</keyword>
<protein>
    <submittedName>
        <fullName evidence="5">Acetylornithine aminotransferase</fullName>
        <ecNumber evidence="5">2.6.1.11</ecNumber>
    </submittedName>
</protein>
<dbReference type="RefSeq" id="WP_228706909.1">
    <property type="nucleotide sequence ID" value="NZ_UGPY01000005.1"/>
</dbReference>
<name>A0A378QWE8_FAUOS</name>
<dbReference type="EC" id="2.6.1.11" evidence="5"/>
<keyword evidence="5" id="KW-0808">Transferase</keyword>
<organism evidence="5 6">
    <name type="scientific">Faucicola osloensis</name>
    <name type="common">Moraxella osloensis</name>
    <dbReference type="NCBI Taxonomy" id="34062"/>
    <lineage>
        <taxon>Bacteria</taxon>
        <taxon>Pseudomonadati</taxon>
        <taxon>Pseudomonadota</taxon>
        <taxon>Gammaproteobacteria</taxon>
        <taxon>Moraxellales</taxon>
        <taxon>Moraxellaceae</taxon>
        <taxon>Faucicola</taxon>
    </lineage>
</organism>
<dbReference type="PROSITE" id="PS00600">
    <property type="entry name" value="AA_TRANSFER_CLASS_3"/>
    <property type="match status" value="1"/>
</dbReference>
<dbReference type="PANTHER" id="PTHR45688">
    <property type="match status" value="1"/>
</dbReference>
<dbReference type="GO" id="GO:0003992">
    <property type="term" value="F:N2-acetyl-L-ornithine:2-oxoglutarate 5-aminotransferase activity"/>
    <property type="evidence" value="ECO:0007669"/>
    <property type="project" value="UniProtKB-EC"/>
</dbReference>
<dbReference type="PANTHER" id="PTHR45688:SF13">
    <property type="entry name" value="ALANINE--GLYOXYLATE AMINOTRANSFERASE 2-LIKE"/>
    <property type="match status" value="1"/>
</dbReference>
<evidence type="ECO:0000256" key="1">
    <source>
        <dbReference type="ARBA" id="ARBA00001933"/>
    </source>
</evidence>
<evidence type="ECO:0000256" key="2">
    <source>
        <dbReference type="ARBA" id="ARBA00008954"/>
    </source>
</evidence>
<comment type="similarity">
    <text evidence="2 4">Belongs to the class-III pyridoxal-phosphate-dependent aminotransferase family.</text>
</comment>
<keyword evidence="5" id="KW-0032">Aminotransferase</keyword>
<dbReference type="InterPro" id="IPR015421">
    <property type="entry name" value="PyrdxlP-dep_Trfase_major"/>
</dbReference>
<dbReference type="Pfam" id="PF00202">
    <property type="entry name" value="Aminotran_3"/>
    <property type="match status" value="1"/>
</dbReference>
<evidence type="ECO:0000313" key="6">
    <source>
        <dbReference type="Proteomes" id="UP000255230"/>
    </source>
</evidence>
<dbReference type="EMBL" id="UGPY01000005">
    <property type="protein sequence ID" value="STZ04971.1"/>
    <property type="molecule type" value="Genomic_DNA"/>
</dbReference>
<dbReference type="PIRSF" id="PIRSF000521">
    <property type="entry name" value="Transaminase_4ab_Lys_Orn"/>
    <property type="match status" value="1"/>
</dbReference>
<dbReference type="InterPro" id="IPR015422">
    <property type="entry name" value="PyrdxlP-dep_Trfase_small"/>
</dbReference>
<dbReference type="GO" id="GO:0030170">
    <property type="term" value="F:pyridoxal phosphate binding"/>
    <property type="evidence" value="ECO:0007669"/>
    <property type="project" value="InterPro"/>
</dbReference>
<dbReference type="SUPFAM" id="SSF53383">
    <property type="entry name" value="PLP-dependent transferases"/>
    <property type="match status" value="1"/>
</dbReference>
<dbReference type="InterPro" id="IPR005814">
    <property type="entry name" value="Aminotrans_3"/>
</dbReference>
<gene>
    <name evidence="5" type="primary">argD_2</name>
    <name evidence="5" type="ORF">NCTC10465_02427</name>
</gene>
<accession>A0A378QWE8</accession>
<evidence type="ECO:0000256" key="4">
    <source>
        <dbReference type="RuleBase" id="RU003560"/>
    </source>
</evidence>
<evidence type="ECO:0000313" key="5">
    <source>
        <dbReference type="EMBL" id="STZ04971.1"/>
    </source>
</evidence>
<dbReference type="CDD" id="cd00610">
    <property type="entry name" value="OAT_like"/>
    <property type="match status" value="1"/>
</dbReference>
<proteinExistence type="inferred from homology"/>
<sequence>MGPAYQLFYDHPLQFVKGEGAYLFDKQGNKYLDFYNNVASMGHSHPKIVEALCKQAHELCTHTRYLHEGIINYGERLLATMPAELANIMFTCTGSEANDLALRIAKDFTGGTGFIITEYAYHGITESIASLSPAMGEYVPIHKDARIIKIPTYDPSHPEQFTRDFVENVQSALKDMQRHGIKLAGILIDTLMTSDGVFAEPMGFFRPVIDLIHDAGGVFIADEVQPGFGRTGSHMWGFARHEIVPDIVTMGKPMGNGYPLAGLTVKPNVLKRFANEASYFNTFGGNPVAAAVGMAVLDVLEEESLMLNAKNIGEQLKNDLVNLSHKYPILGQVRGAGLFIAVDVMTSNNSTSTENARYIVNKLREEGILIGASGKNSDVLKIRPPLCISNNDAAMLIHSLDKVLYRI</sequence>
<dbReference type="InterPro" id="IPR049704">
    <property type="entry name" value="Aminotrans_3_PPA_site"/>
</dbReference>
<comment type="cofactor">
    <cofactor evidence="1">
        <name>pyridoxal 5'-phosphate</name>
        <dbReference type="ChEBI" id="CHEBI:597326"/>
    </cofactor>
</comment>
<dbReference type="Proteomes" id="UP000255230">
    <property type="component" value="Unassembled WGS sequence"/>
</dbReference>
<evidence type="ECO:0000256" key="3">
    <source>
        <dbReference type="ARBA" id="ARBA00022898"/>
    </source>
</evidence>
<dbReference type="Gene3D" id="3.40.640.10">
    <property type="entry name" value="Type I PLP-dependent aspartate aminotransferase-like (Major domain)"/>
    <property type="match status" value="1"/>
</dbReference>
<dbReference type="InterPro" id="IPR015424">
    <property type="entry name" value="PyrdxlP-dep_Trfase"/>
</dbReference>
<reference evidence="5 6" key="1">
    <citation type="submission" date="2018-06" db="EMBL/GenBank/DDBJ databases">
        <authorList>
            <consortium name="Pathogen Informatics"/>
            <person name="Doyle S."/>
        </authorList>
    </citation>
    <scope>NUCLEOTIDE SEQUENCE [LARGE SCALE GENOMIC DNA]</scope>
    <source>
        <strain evidence="5 6">NCTC10465</strain>
    </source>
</reference>
<keyword evidence="6" id="KW-1185">Reference proteome</keyword>
<dbReference type="AlphaFoldDB" id="A0A378QWE8"/>
<dbReference type="Gene3D" id="3.90.1150.10">
    <property type="entry name" value="Aspartate Aminotransferase, domain 1"/>
    <property type="match status" value="1"/>
</dbReference>